<protein>
    <submittedName>
        <fullName evidence="1">Uncharacterized protein</fullName>
    </submittedName>
</protein>
<dbReference type="RefSeq" id="XP_056039900.1">
    <property type="nucleotide sequence ID" value="XM_056188970.1"/>
</dbReference>
<name>A0AAD7QK70_9ASCO</name>
<proteinExistence type="predicted"/>
<keyword evidence="2" id="KW-1185">Reference proteome</keyword>
<evidence type="ECO:0000313" key="1">
    <source>
        <dbReference type="EMBL" id="KAJ8096450.1"/>
    </source>
</evidence>
<comment type="caution">
    <text evidence="1">The sequence shown here is derived from an EMBL/GenBank/DDBJ whole genome shotgun (WGS) entry which is preliminary data.</text>
</comment>
<evidence type="ECO:0000313" key="2">
    <source>
        <dbReference type="Proteomes" id="UP001217417"/>
    </source>
</evidence>
<dbReference type="EMBL" id="JARPMG010000016">
    <property type="protein sequence ID" value="KAJ8096450.1"/>
    <property type="molecule type" value="Genomic_DNA"/>
</dbReference>
<accession>A0AAD7QK70</accession>
<dbReference type="GeneID" id="80884136"/>
<reference evidence="1" key="1">
    <citation type="submission" date="2023-03" db="EMBL/GenBank/DDBJ databases">
        <title>Near-Complete genome sequence of Lipomyces tetrasporous NRRL Y-64009, an oleaginous yeast capable of growing on lignocellulosic hydrolysates.</title>
        <authorList>
            <consortium name="Lawrence Berkeley National Laboratory"/>
            <person name="Jagtap S.S."/>
            <person name="Liu J.-J."/>
            <person name="Walukiewicz H.E."/>
            <person name="Pangilinan J."/>
            <person name="Lipzen A."/>
            <person name="Ahrendt S."/>
            <person name="Koriabine M."/>
            <person name="Cobaugh K."/>
            <person name="Salamov A."/>
            <person name="Yoshinaga Y."/>
            <person name="Ng V."/>
            <person name="Daum C."/>
            <person name="Grigoriev I.V."/>
            <person name="Slininger P.J."/>
            <person name="Dien B.S."/>
            <person name="Jin Y.-S."/>
            <person name="Rao C.V."/>
        </authorList>
    </citation>
    <scope>NUCLEOTIDE SEQUENCE</scope>
    <source>
        <strain evidence="1">NRRL Y-64009</strain>
    </source>
</reference>
<sequence>MAMERINGSDDDSFAKLPAYIRLIQNSNTGSHAVLRVIEGQFYSMYVSYFSSIVGFSTLSSIDRIRWHSFDLQIPRDIPNQRSNQLHNYIFFVCVK</sequence>
<organism evidence="1 2">
    <name type="scientific">Lipomyces tetrasporus</name>
    <dbReference type="NCBI Taxonomy" id="54092"/>
    <lineage>
        <taxon>Eukaryota</taxon>
        <taxon>Fungi</taxon>
        <taxon>Dikarya</taxon>
        <taxon>Ascomycota</taxon>
        <taxon>Saccharomycotina</taxon>
        <taxon>Lipomycetes</taxon>
        <taxon>Lipomycetales</taxon>
        <taxon>Lipomycetaceae</taxon>
        <taxon>Lipomyces</taxon>
    </lineage>
</organism>
<dbReference type="Proteomes" id="UP001217417">
    <property type="component" value="Unassembled WGS sequence"/>
</dbReference>
<gene>
    <name evidence="1" type="ORF">POJ06DRAFT_264073</name>
</gene>
<dbReference type="AlphaFoldDB" id="A0AAD7QK70"/>